<proteinExistence type="predicted"/>
<comment type="caution">
    <text evidence="2">The sequence shown here is derived from an EMBL/GenBank/DDBJ whole genome shotgun (WGS) entry which is preliminary data.</text>
</comment>
<feature type="compositionally biased region" description="Low complexity" evidence="1">
    <location>
        <begin position="14"/>
        <end position="30"/>
    </location>
</feature>
<organism evidence="2 3">
    <name type="scientific">Hericium alpestre</name>
    <dbReference type="NCBI Taxonomy" id="135208"/>
    <lineage>
        <taxon>Eukaryota</taxon>
        <taxon>Fungi</taxon>
        <taxon>Dikarya</taxon>
        <taxon>Basidiomycota</taxon>
        <taxon>Agaricomycotina</taxon>
        <taxon>Agaricomycetes</taxon>
        <taxon>Russulales</taxon>
        <taxon>Hericiaceae</taxon>
        <taxon>Hericium</taxon>
    </lineage>
</organism>
<feature type="compositionally biased region" description="Acidic residues" evidence="1">
    <location>
        <begin position="119"/>
        <end position="131"/>
    </location>
</feature>
<sequence>MSSTDIHAAPVHTPNPSGAQPPSSAPAGNQSGIAAFLAELQASFVAQQPTQAGPSQVLHAQGPGEVLTFAVDIFDFDQTLILSEVEIPQGQDETLLAMPTGEIEVIQGTFQEIAFDEGAVDEADLDSDESSDGSSDGGDTEEMDWQDDDAEDTLGGDSSFWA</sequence>
<feature type="compositionally biased region" description="Acidic residues" evidence="1">
    <location>
        <begin position="138"/>
        <end position="154"/>
    </location>
</feature>
<accession>A0A4Y9ZIV3</accession>
<evidence type="ECO:0000313" key="2">
    <source>
        <dbReference type="EMBL" id="TFY73781.1"/>
    </source>
</evidence>
<evidence type="ECO:0000256" key="1">
    <source>
        <dbReference type="SAM" id="MobiDB-lite"/>
    </source>
</evidence>
<protein>
    <submittedName>
        <fullName evidence="2">Uncharacterized protein</fullName>
    </submittedName>
</protein>
<name>A0A4Y9ZIV3_9AGAM</name>
<gene>
    <name evidence="2" type="ORF">EWM64_g10231</name>
</gene>
<dbReference type="EMBL" id="SFCI01002555">
    <property type="protein sequence ID" value="TFY73781.1"/>
    <property type="molecule type" value="Genomic_DNA"/>
</dbReference>
<dbReference type="AlphaFoldDB" id="A0A4Y9ZIV3"/>
<reference evidence="2 3" key="1">
    <citation type="submission" date="2019-02" db="EMBL/GenBank/DDBJ databases">
        <title>Genome sequencing of the rare red list fungi Hericium alpestre (H. flagellum).</title>
        <authorList>
            <person name="Buettner E."/>
            <person name="Kellner H."/>
        </authorList>
    </citation>
    <scope>NUCLEOTIDE SEQUENCE [LARGE SCALE GENOMIC DNA]</scope>
    <source>
        <strain evidence="2 3">DSM 108284</strain>
    </source>
</reference>
<feature type="region of interest" description="Disordered" evidence="1">
    <location>
        <begin position="1"/>
        <end position="30"/>
    </location>
</feature>
<feature type="region of interest" description="Disordered" evidence="1">
    <location>
        <begin position="119"/>
        <end position="162"/>
    </location>
</feature>
<dbReference type="Proteomes" id="UP000298061">
    <property type="component" value="Unassembled WGS sequence"/>
</dbReference>
<keyword evidence="3" id="KW-1185">Reference proteome</keyword>
<evidence type="ECO:0000313" key="3">
    <source>
        <dbReference type="Proteomes" id="UP000298061"/>
    </source>
</evidence>